<dbReference type="InterPro" id="IPR016162">
    <property type="entry name" value="Ald_DH_N"/>
</dbReference>
<feature type="active site" evidence="4">
    <location>
        <position position="253"/>
    </location>
</feature>
<evidence type="ECO:0000256" key="5">
    <source>
        <dbReference type="RuleBase" id="RU003345"/>
    </source>
</evidence>
<dbReference type="FunFam" id="3.40.309.10:FF:000009">
    <property type="entry name" value="Aldehyde dehydrogenase A"/>
    <property type="match status" value="1"/>
</dbReference>
<dbReference type="PANTHER" id="PTHR42986">
    <property type="entry name" value="BENZALDEHYDE DEHYDROGENASE YFMT"/>
    <property type="match status" value="1"/>
</dbReference>
<evidence type="ECO:0000313" key="8">
    <source>
        <dbReference type="Proteomes" id="UP000032247"/>
    </source>
</evidence>
<dbReference type="EMBL" id="JXBC01000013">
    <property type="protein sequence ID" value="KIU06247.1"/>
    <property type="molecule type" value="Genomic_DNA"/>
</dbReference>
<gene>
    <name evidence="7" type="ORF">SC09_contig4orf01336</name>
</gene>
<reference evidence="7 8" key="1">
    <citation type="submission" date="2014-12" db="EMBL/GenBank/DDBJ databases">
        <title>Comparative genome analysis of Bacillus coagulans HM-08, Clostridium butyricum HM-68, Bacillus subtilis HM-66 and Bacillus licheniformis BL-09.</title>
        <authorList>
            <person name="Zhang H."/>
        </authorList>
    </citation>
    <scope>NUCLEOTIDE SEQUENCE [LARGE SCALE GENOMIC DNA]</scope>
    <source>
        <strain evidence="7 8">HM-66</strain>
    </source>
</reference>
<dbReference type="Gene3D" id="3.40.309.10">
    <property type="entry name" value="Aldehyde Dehydrogenase, Chain A, domain 2"/>
    <property type="match status" value="1"/>
</dbReference>
<name>A0A0D1KJC7_BACIU</name>
<accession>A0A0D1KJC7</accession>
<organism evidence="7 8">
    <name type="scientific">Bacillus subtilis</name>
    <dbReference type="NCBI Taxonomy" id="1423"/>
    <lineage>
        <taxon>Bacteria</taxon>
        <taxon>Bacillati</taxon>
        <taxon>Bacillota</taxon>
        <taxon>Bacilli</taxon>
        <taxon>Bacillales</taxon>
        <taxon>Bacillaceae</taxon>
        <taxon>Bacillus</taxon>
    </lineage>
</organism>
<keyword evidence="3" id="KW-0520">NAD</keyword>
<keyword evidence="2 5" id="KW-0560">Oxidoreductase</keyword>
<evidence type="ECO:0000256" key="1">
    <source>
        <dbReference type="ARBA" id="ARBA00009986"/>
    </source>
</evidence>
<feature type="domain" description="Aldehyde dehydrogenase" evidence="6">
    <location>
        <begin position="15"/>
        <end position="474"/>
    </location>
</feature>
<evidence type="ECO:0000256" key="4">
    <source>
        <dbReference type="PROSITE-ProRule" id="PRU10007"/>
    </source>
</evidence>
<dbReference type="InterPro" id="IPR016163">
    <property type="entry name" value="Ald_DH_C"/>
</dbReference>
<evidence type="ECO:0000256" key="3">
    <source>
        <dbReference type="ARBA" id="ARBA00023027"/>
    </source>
</evidence>
<dbReference type="InterPro" id="IPR029510">
    <property type="entry name" value="Ald_DH_CS_GLU"/>
</dbReference>
<dbReference type="STRING" id="483913.AN935_19665"/>
<dbReference type="PROSITE" id="PS00687">
    <property type="entry name" value="ALDEHYDE_DEHYDR_GLU"/>
    <property type="match status" value="1"/>
</dbReference>
<dbReference type="InterPro" id="IPR016161">
    <property type="entry name" value="Ald_DH/histidinol_DH"/>
</dbReference>
<dbReference type="Gene3D" id="3.40.605.10">
    <property type="entry name" value="Aldehyde Dehydrogenase, Chain A, domain 1"/>
    <property type="match status" value="1"/>
</dbReference>
<evidence type="ECO:0000256" key="2">
    <source>
        <dbReference type="ARBA" id="ARBA00023002"/>
    </source>
</evidence>
<dbReference type="PATRIC" id="fig|1423.173.peg.4789"/>
<sequence length="485" mass="52853">MSFETLNKSFINGKWTGGESGRTEDILNPYDQSVITTASLATGKQLEDAFDIAQKAQKEWAKSTTEDRKAVLQKARGYLHENRDDIIMMIARETGGTIIKSTIELEQTIAILDEAMTYTGELGGFKEVPSDIEGKTNKIYRLPLGVISSISPFNFPMNLSMRSIAPAIALGNSVVHKPDIQTALSGGTIIAKAFEHAGLPAGVLNVMLTDVKEIGDGMLTNPIPRLISFTGSTAVGRHIGEIAGRAFKRMALELGGNNPFAVLSDADVDRAVDAAIFGKFIHQGQICMIINRIIIHQDVYDEFVEKFTARVKQLPYGDQTDPKTVVGPLINERQIEKALEIIEQAKADGIELAVEGKRVGNVLTPYVFVGADNNSKIAQTELFAPIATIIKAGSDQEAIDMANDTEYGLSSAVFTSDLEKGEKFALQIDSGMTHVNDQSVNDSPNIAFGGNKASGVGRFGNPWVVEEFTVTKWISIQKQYRKYPF</sequence>
<proteinExistence type="inferred from homology"/>
<comment type="caution">
    <text evidence="7">The sequence shown here is derived from an EMBL/GenBank/DDBJ whole genome shotgun (WGS) entry which is preliminary data.</text>
</comment>
<comment type="similarity">
    <text evidence="1 5">Belongs to the aldehyde dehydrogenase family.</text>
</comment>
<dbReference type="AlphaFoldDB" id="A0A0D1KJC7"/>
<dbReference type="GO" id="GO:0016620">
    <property type="term" value="F:oxidoreductase activity, acting on the aldehyde or oxo group of donors, NAD or NADP as acceptor"/>
    <property type="evidence" value="ECO:0007669"/>
    <property type="project" value="InterPro"/>
</dbReference>
<dbReference type="PANTHER" id="PTHR42986:SF1">
    <property type="entry name" value="BENZALDEHYDE DEHYDROGENASE YFMT"/>
    <property type="match status" value="1"/>
</dbReference>
<evidence type="ECO:0000313" key="7">
    <source>
        <dbReference type="EMBL" id="KIU06247.1"/>
    </source>
</evidence>
<dbReference type="Proteomes" id="UP000032247">
    <property type="component" value="Unassembled WGS sequence"/>
</dbReference>
<dbReference type="InterPro" id="IPR015590">
    <property type="entry name" value="Aldehyde_DH_dom"/>
</dbReference>
<protein>
    <submittedName>
        <fullName evidence="7">Aldehyde dehydrogenase</fullName>
    </submittedName>
</protein>
<dbReference type="SUPFAM" id="SSF53720">
    <property type="entry name" value="ALDH-like"/>
    <property type="match status" value="1"/>
</dbReference>
<evidence type="ECO:0000259" key="6">
    <source>
        <dbReference type="Pfam" id="PF00171"/>
    </source>
</evidence>
<dbReference type="Pfam" id="PF00171">
    <property type="entry name" value="Aldedh"/>
    <property type="match status" value="1"/>
</dbReference>